<sequence>MGRVQGGKGVLKHHLGPLGAVDDLPFVVFDDAQHGAGQGGFPAAGLPHQAQCLPLPDGKGDVL</sequence>
<protein>
    <submittedName>
        <fullName evidence="1">Uncharacterized protein</fullName>
    </submittedName>
</protein>
<name>A0A645H484_9ZZZZ</name>
<reference evidence="1" key="1">
    <citation type="submission" date="2019-08" db="EMBL/GenBank/DDBJ databases">
        <authorList>
            <person name="Kucharzyk K."/>
            <person name="Murdoch R.W."/>
            <person name="Higgins S."/>
            <person name="Loffler F."/>
        </authorList>
    </citation>
    <scope>NUCLEOTIDE SEQUENCE</scope>
</reference>
<evidence type="ECO:0000313" key="1">
    <source>
        <dbReference type="EMBL" id="MPN33831.1"/>
    </source>
</evidence>
<dbReference type="AlphaFoldDB" id="A0A645H484"/>
<dbReference type="EMBL" id="VSSQ01086536">
    <property type="protein sequence ID" value="MPN33831.1"/>
    <property type="molecule type" value="Genomic_DNA"/>
</dbReference>
<gene>
    <name evidence="1" type="ORF">SDC9_181323</name>
</gene>
<comment type="caution">
    <text evidence="1">The sequence shown here is derived from an EMBL/GenBank/DDBJ whole genome shotgun (WGS) entry which is preliminary data.</text>
</comment>
<proteinExistence type="predicted"/>
<accession>A0A645H484</accession>
<organism evidence="1">
    <name type="scientific">bioreactor metagenome</name>
    <dbReference type="NCBI Taxonomy" id="1076179"/>
    <lineage>
        <taxon>unclassified sequences</taxon>
        <taxon>metagenomes</taxon>
        <taxon>ecological metagenomes</taxon>
    </lineage>
</organism>